<organism evidence="2 3">
    <name type="scientific">Eumeta variegata</name>
    <name type="common">Bagworm moth</name>
    <name type="synonym">Eumeta japonica</name>
    <dbReference type="NCBI Taxonomy" id="151549"/>
    <lineage>
        <taxon>Eukaryota</taxon>
        <taxon>Metazoa</taxon>
        <taxon>Ecdysozoa</taxon>
        <taxon>Arthropoda</taxon>
        <taxon>Hexapoda</taxon>
        <taxon>Insecta</taxon>
        <taxon>Pterygota</taxon>
        <taxon>Neoptera</taxon>
        <taxon>Endopterygota</taxon>
        <taxon>Lepidoptera</taxon>
        <taxon>Glossata</taxon>
        <taxon>Ditrysia</taxon>
        <taxon>Tineoidea</taxon>
        <taxon>Psychidae</taxon>
        <taxon>Oiketicinae</taxon>
        <taxon>Eumeta</taxon>
    </lineage>
</organism>
<sequence length="106" mass="11929">MCCQPSISSWSFLRRNFDSVNNPRDMDCCSGNVGRRVTPVQRAGCLYKLNPDKLKAFVSQQRLCYTCLGAHPTCGRAGTIRTKNNPLNRDKRSRGGRAQNHLILET</sequence>
<name>A0A4C1Z2N2_EUMVA</name>
<evidence type="ECO:0000313" key="2">
    <source>
        <dbReference type="EMBL" id="GBP81119.1"/>
    </source>
</evidence>
<reference evidence="2 3" key="1">
    <citation type="journal article" date="2019" name="Commun. Biol.">
        <title>The bagworm genome reveals a unique fibroin gene that provides high tensile strength.</title>
        <authorList>
            <person name="Kono N."/>
            <person name="Nakamura H."/>
            <person name="Ohtoshi R."/>
            <person name="Tomita M."/>
            <person name="Numata K."/>
            <person name="Arakawa K."/>
        </authorList>
    </citation>
    <scope>NUCLEOTIDE SEQUENCE [LARGE SCALE GENOMIC DNA]</scope>
</reference>
<dbReference type="Proteomes" id="UP000299102">
    <property type="component" value="Unassembled WGS sequence"/>
</dbReference>
<accession>A0A4C1Z2N2</accession>
<evidence type="ECO:0000256" key="1">
    <source>
        <dbReference type="SAM" id="MobiDB-lite"/>
    </source>
</evidence>
<comment type="caution">
    <text evidence="2">The sequence shown here is derived from an EMBL/GenBank/DDBJ whole genome shotgun (WGS) entry which is preliminary data.</text>
</comment>
<dbReference type="AlphaFoldDB" id="A0A4C1Z2N2"/>
<evidence type="ECO:0000313" key="3">
    <source>
        <dbReference type="Proteomes" id="UP000299102"/>
    </source>
</evidence>
<protein>
    <submittedName>
        <fullName evidence="2">Uncharacterized protein</fullName>
    </submittedName>
</protein>
<proteinExistence type="predicted"/>
<keyword evidence="3" id="KW-1185">Reference proteome</keyword>
<dbReference type="EMBL" id="BGZK01001497">
    <property type="protein sequence ID" value="GBP81119.1"/>
    <property type="molecule type" value="Genomic_DNA"/>
</dbReference>
<feature type="region of interest" description="Disordered" evidence="1">
    <location>
        <begin position="79"/>
        <end position="106"/>
    </location>
</feature>
<gene>
    <name evidence="2" type="ORF">EVAR_88216_1</name>
</gene>